<feature type="compositionally biased region" description="Gly residues" evidence="1">
    <location>
        <begin position="731"/>
        <end position="743"/>
    </location>
</feature>
<feature type="compositionally biased region" description="Low complexity" evidence="1">
    <location>
        <begin position="39"/>
        <end position="66"/>
    </location>
</feature>
<dbReference type="GO" id="GO:0005078">
    <property type="term" value="F:MAP-kinase scaffold activity"/>
    <property type="evidence" value="ECO:0007669"/>
    <property type="project" value="TreeGrafter"/>
</dbReference>
<dbReference type="GO" id="GO:0005826">
    <property type="term" value="C:actomyosin contractile ring"/>
    <property type="evidence" value="ECO:0007669"/>
    <property type="project" value="TreeGrafter"/>
</dbReference>
<proteinExistence type="predicted"/>
<feature type="compositionally biased region" description="Basic and acidic residues" evidence="1">
    <location>
        <begin position="322"/>
        <end position="334"/>
    </location>
</feature>
<dbReference type="Proteomes" id="UP000754883">
    <property type="component" value="Unassembled WGS sequence"/>
</dbReference>
<dbReference type="AlphaFoldDB" id="A0A9N9UG30"/>
<dbReference type="SMART" id="SM00555">
    <property type="entry name" value="GIT"/>
    <property type="match status" value="2"/>
</dbReference>
<gene>
    <name evidence="3" type="ORF">CBYS24578_00005613</name>
</gene>
<accession>A0A9N9UG30</accession>
<feature type="region of interest" description="Disordered" evidence="1">
    <location>
        <begin position="357"/>
        <end position="384"/>
    </location>
</feature>
<evidence type="ECO:0000256" key="1">
    <source>
        <dbReference type="SAM" id="MobiDB-lite"/>
    </source>
</evidence>
<sequence>MSISGRNAPLSPVSVGGSEWPTGKYHDDRPFLNNRGNLASPPSSGGSNSAMSINGFSPGGPRSNGGPSPPASVGRSSMGTAIYARSESGRNSTLNSPRNELQDEATMSEHYRALKLFLMNRDPNNKGPLNKARDKLLRLSFDQFFELSTDVYDELTRRQAAARVPPDAPNAPPRFLVPEEGFHPKRNQARQRLSSLGPPRFRDLIQDVCHELERRFPRFVGVAIPRGNSGMSMRSPPVGPPNGYGHPPRGQSLSRMRQPSDAGSIRGPPPLDVYGVPPSPVLPPGQMGRPMPKQLNQNNTIVPNKSTMVEEDDEGDAAGSEQENKGPSETSEADKKLIADYQSQVQELKEKIENMEAEAKKRDSELETERSQASRASAEKAEWDEVRTGLENKLEEARNLNESMKYELDKMREDQEDETNHLRNQIAELQQNATASHADNTLLEENRTLRETTEQVRQEAQGFLREMRILSEKSNANYEKQLELERSVEQLEHDVREWKGLYARAKTQLGDMRAPSNGLTPEHQAGSMVREKGFVDEVGMVKDLHVTKFQISIDELMQRARNDNPERVIDAMKSVVVNVRRITKDIDQATPNSDDFAEQKPKLKGRVSTTANNLITASKNFANGAGLSPVSLLDAAASNLTAAIVEMLRVVKIRPTPADELEEDDEGSVTPVESSGFFSPRSTTHISSPRGEFPPPPPFQGLGGLRGSADSSAYSPITSPRESVDPNSARGGAGMGYPGMKGY</sequence>
<feature type="compositionally biased region" description="Pro residues" evidence="1">
    <location>
        <begin position="267"/>
        <end position="283"/>
    </location>
</feature>
<dbReference type="Pfam" id="PF23742">
    <property type="entry name" value="VBS_C3G9"/>
    <property type="match status" value="1"/>
</dbReference>
<evidence type="ECO:0000313" key="4">
    <source>
        <dbReference type="Proteomes" id="UP000754883"/>
    </source>
</evidence>
<dbReference type="InterPro" id="IPR056439">
    <property type="entry name" value="VBS_C3G9"/>
</dbReference>
<keyword evidence="4" id="KW-1185">Reference proteome</keyword>
<feature type="compositionally biased region" description="Polar residues" evidence="1">
    <location>
        <begin position="671"/>
        <end position="687"/>
    </location>
</feature>
<dbReference type="PANTHER" id="PTHR21601">
    <property type="entry name" value="SPA2 PROTEIN"/>
    <property type="match status" value="1"/>
</dbReference>
<feature type="compositionally biased region" description="Polar residues" evidence="1">
    <location>
        <begin position="709"/>
        <end position="721"/>
    </location>
</feature>
<comment type="caution">
    <text evidence="3">The sequence shown here is derived from an EMBL/GenBank/DDBJ whole genome shotgun (WGS) entry which is preliminary data.</text>
</comment>
<organism evidence="3 4">
    <name type="scientific">Clonostachys byssicola</name>
    <dbReference type="NCBI Taxonomy" id="160290"/>
    <lineage>
        <taxon>Eukaryota</taxon>
        <taxon>Fungi</taxon>
        <taxon>Dikarya</taxon>
        <taxon>Ascomycota</taxon>
        <taxon>Pezizomycotina</taxon>
        <taxon>Sordariomycetes</taxon>
        <taxon>Hypocreomycetidae</taxon>
        <taxon>Hypocreales</taxon>
        <taxon>Bionectriaceae</taxon>
        <taxon>Clonostachys</taxon>
    </lineage>
</organism>
<feature type="domain" description="GIT Spa2 homology (SHD)" evidence="2">
    <location>
        <begin position="132"/>
        <end position="162"/>
    </location>
</feature>
<feature type="region of interest" description="Disordered" evidence="1">
    <location>
        <begin position="225"/>
        <end position="334"/>
    </location>
</feature>
<reference evidence="4" key="1">
    <citation type="submission" date="2019-06" db="EMBL/GenBank/DDBJ databases">
        <authorList>
            <person name="Broberg M."/>
        </authorList>
    </citation>
    <scope>NUCLEOTIDE SEQUENCE [LARGE SCALE GENOMIC DNA]</scope>
</reference>
<name>A0A9N9UG30_9HYPO</name>
<dbReference type="InterPro" id="IPR039892">
    <property type="entry name" value="Spa2/Sph1"/>
</dbReference>
<evidence type="ECO:0000313" key="3">
    <source>
        <dbReference type="EMBL" id="CAG9989967.1"/>
    </source>
</evidence>
<reference evidence="3 4" key="2">
    <citation type="submission" date="2021-10" db="EMBL/GenBank/DDBJ databases">
        <authorList>
            <person name="Piombo E."/>
        </authorList>
    </citation>
    <scope>NUCLEOTIDE SEQUENCE [LARGE SCALE GENOMIC DNA]</scope>
</reference>
<dbReference type="InterPro" id="IPR013724">
    <property type="entry name" value="GIT_SHD"/>
</dbReference>
<feature type="domain" description="GIT Spa2 homology (SHD)" evidence="2">
    <location>
        <begin position="189"/>
        <end position="219"/>
    </location>
</feature>
<dbReference type="EMBL" id="CABFNO020001467">
    <property type="protein sequence ID" value="CAG9989967.1"/>
    <property type="molecule type" value="Genomic_DNA"/>
</dbReference>
<dbReference type="PANTHER" id="PTHR21601:SF0">
    <property type="entry name" value="PROTEIN SPA2-RELATED"/>
    <property type="match status" value="1"/>
</dbReference>
<feature type="region of interest" description="Disordered" evidence="1">
    <location>
        <begin position="1"/>
        <end position="76"/>
    </location>
</feature>
<protein>
    <recommendedName>
        <fullName evidence="2">GIT Spa2 homology (SHD) domain-containing protein</fullName>
    </recommendedName>
</protein>
<dbReference type="Pfam" id="PF08518">
    <property type="entry name" value="GIT_SHD"/>
    <property type="match status" value="2"/>
</dbReference>
<dbReference type="OrthoDB" id="5588096at2759"/>
<feature type="compositionally biased region" description="Polar residues" evidence="1">
    <location>
        <begin position="294"/>
        <end position="307"/>
    </location>
</feature>
<feature type="region of interest" description="Disordered" evidence="1">
    <location>
        <begin position="659"/>
        <end position="743"/>
    </location>
</feature>
<evidence type="ECO:0000259" key="2">
    <source>
        <dbReference type="SMART" id="SM00555"/>
    </source>
</evidence>
<dbReference type="GO" id="GO:1902716">
    <property type="term" value="C:cell cortex of growing cell tip"/>
    <property type="evidence" value="ECO:0007669"/>
    <property type="project" value="TreeGrafter"/>
</dbReference>